<reference evidence="3 4" key="1">
    <citation type="submission" date="2017-06" db="EMBL/GenBank/DDBJ databases">
        <authorList>
            <person name="Kim H.J."/>
            <person name="Triplett B.A."/>
        </authorList>
    </citation>
    <scope>NUCLEOTIDE SEQUENCE [LARGE SCALE GENOMIC DNA]</scope>
    <source>
        <strain evidence="3">FRACA_ARgP5</strain>
    </source>
</reference>
<feature type="region of interest" description="Disordered" evidence="1">
    <location>
        <begin position="143"/>
        <end position="162"/>
    </location>
</feature>
<feature type="compositionally biased region" description="Low complexity" evidence="1">
    <location>
        <begin position="150"/>
        <end position="162"/>
    </location>
</feature>
<feature type="compositionally biased region" description="Basic residues" evidence="1">
    <location>
        <begin position="47"/>
        <end position="63"/>
    </location>
</feature>
<protein>
    <recommendedName>
        <fullName evidence="2">Orn/DAP/Arg decarboxylase 2 N-terminal domain-containing protein</fullName>
    </recommendedName>
</protein>
<dbReference type="InterPro" id="IPR022644">
    <property type="entry name" value="De-COase2_N"/>
</dbReference>
<dbReference type="PROSITE" id="PS00879">
    <property type="entry name" value="ODR_DC_2_2"/>
    <property type="match status" value="1"/>
</dbReference>
<feature type="domain" description="Orn/DAP/Arg decarboxylase 2 N-terminal" evidence="2">
    <location>
        <begin position="65"/>
        <end position="120"/>
    </location>
</feature>
<organism evidence="3 4">
    <name type="scientific">Frankia canadensis</name>
    <dbReference type="NCBI Taxonomy" id="1836972"/>
    <lineage>
        <taxon>Bacteria</taxon>
        <taxon>Bacillati</taxon>
        <taxon>Actinomycetota</taxon>
        <taxon>Actinomycetes</taxon>
        <taxon>Frankiales</taxon>
        <taxon>Frankiaceae</taxon>
        <taxon>Frankia</taxon>
    </lineage>
</organism>
<evidence type="ECO:0000313" key="4">
    <source>
        <dbReference type="Proteomes" id="UP000234331"/>
    </source>
</evidence>
<sequence length="162" mass="16852">MGPGGADLRGGQRGRGAPPGTRRARCHGRAAARPWRGGQRLADVGPVRRRPRAGRPPRARRGGRGLTIAGLTWHVGSQQRDPRQWDVALAAAAKVWTGMCEAGLAVSVLNLGGGLPGSYREPAPRSRPTGASSVRRCGVTSAPLISRTWSSSPDAASSPTPA</sequence>
<name>A0A2I2KVX6_9ACTN</name>
<gene>
    <name evidence="3" type="ORF">FRACA_380018</name>
</gene>
<dbReference type="EMBL" id="FZMO01000312">
    <property type="protein sequence ID" value="SNQ49827.1"/>
    <property type="molecule type" value="Genomic_DNA"/>
</dbReference>
<proteinExistence type="predicted"/>
<dbReference type="Gene3D" id="3.20.20.10">
    <property type="entry name" value="Alanine racemase"/>
    <property type="match status" value="1"/>
</dbReference>
<dbReference type="InterPro" id="IPR029066">
    <property type="entry name" value="PLP-binding_barrel"/>
</dbReference>
<keyword evidence="4" id="KW-1185">Reference proteome</keyword>
<dbReference type="OrthoDB" id="9802241at2"/>
<dbReference type="SUPFAM" id="SSF51419">
    <property type="entry name" value="PLP-binding barrel"/>
    <property type="match status" value="1"/>
</dbReference>
<dbReference type="Pfam" id="PF02784">
    <property type="entry name" value="Orn_Arg_deC_N"/>
    <property type="match status" value="1"/>
</dbReference>
<evidence type="ECO:0000259" key="2">
    <source>
        <dbReference type="Pfam" id="PF02784"/>
    </source>
</evidence>
<feature type="compositionally biased region" description="Gly residues" evidence="1">
    <location>
        <begin position="1"/>
        <end position="14"/>
    </location>
</feature>
<dbReference type="AlphaFoldDB" id="A0A2I2KVX6"/>
<evidence type="ECO:0000256" key="1">
    <source>
        <dbReference type="SAM" id="MobiDB-lite"/>
    </source>
</evidence>
<dbReference type="GO" id="GO:0003824">
    <property type="term" value="F:catalytic activity"/>
    <property type="evidence" value="ECO:0007669"/>
    <property type="project" value="InterPro"/>
</dbReference>
<feature type="region of interest" description="Disordered" evidence="1">
    <location>
        <begin position="1"/>
        <end position="66"/>
    </location>
</feature>
<dbReference type="Proteomes" id="UP000234331">
    <property type="component" value="Unassembled WGS sequence"/>
</dbReference>
<dbReference type="InterPro" id="IPR022657">
    <property type="entry name" value="De-COase2_CS"/>
</dbReference>
<accession>A0A2I2KVX6</accession>
<evidence type="ECO:0000313" key="3">
    <source>
        <dbReference type="EMBL" id="SNQ49827.1"/>
    </source>
</evidence>